<dbReference type="Pfam" id="PF09405">
    <property type="entry name" value="Btz"/>
    <property type="match status" value="1"/>
</dbReference>
<reference evidence="15" key="1">
    <citation type="submission" date="2013-10" db="EMBL/GenBank/DDBJ databases">
        <title>Genomic analysis of the causative agents of coccidiosis in chickens.</title>
        <authorList>
            <person name="Reid A.J."/>
            <person name="Blake D."/>
            <person name="Billington K."/>
            <person name="Browne H."/>
            <person name="Dunn M."/>
            <person name="Hung S."/>
            <person name="Kawahara F."/>
            <person name="Miranda-Saavedra D."/>
            <person name="Mourier T."/>
            <person name="Nagra H."/>
            <person name="Otto T.D."/>
            <person name="Rawlings N."/>
            <person name="Sanchez A."/>
            <person name="Sanders M."/>
            <person name="Subramaniam C."/>
            <person name="Tay Y."/>
            <person name="Dear P."/>
            <person name="Doerig C."/>
            <person name="Gruber A."/>
            <person name="Parkinson J."/>
            <person name="Shirley M."/>
            <person name="Wan K.L."/>
            <person name="Berriman M."/>
            <person name="Tomley F."/>
            <person name="Pain A."/>
        </authorList>
    </citation>
    <scope>NUCLEOTIDE SEQUENCE [LARGE SCALE GENOMIC DNA]</scope>
    <source>
        <strain evidence="15">Houghton</strain>
    </source>
</reference>
<dbReference type="GO" id="GO:0000184">
    <property type="term" value="P:nuclear-transcribed mRNA catabolic process, nonsense-mediated decay"/>
    <property type="evidence" value="ECO:0007669"/>
    <property type="project" value="UniProtKB-KW"/>
</dbReference>
<dbReference type="GO" id="GO:0006397">
    <property type="term" value="P:mRNA processing"/>
    <property type="evidence" value="ECO:0007669"/>
    <property type="project" value="UniProtKB-KW"/>
</dbReference>
<keyword evidence="4" id="KW-0813">Transport</keyword>
<dbReference type="GO" id="GO:0006417">
    <property type="term" value="P:regulation of translation"/>
    <property type="evidence" value="ECO:0007669"/>
    <property type="project" value="UniProtKB-KW"/>
</dbReference>
<feature type="compositionally biased region" description="Polar residues" evidence="13">
    <location>
        <begin position="45"/>
        <end position="58"/>
    </location>
</feature>
<evidence type="ECO:0000256" key="7">
    <source>
        <dbReference type="ARBA" id="ARBA00022816"/>
    </source>
</evidence>
<reference evidence="15" key="2">
    <citation type="submission" date="2013-10" db="EMBL/GenBank/DDBJ databases">
        <authorList>
            <person name="Aslett M."/>
        </authorList>
    </citation>
    <scope>NUCLEOTIDE SEQUENCE [LARGE SCALE GENOMIC DNA]</scope>
    <source>
        <strain evidence="15">Houghton</strain>
    </source>
</reference>
<dbReference type="GO" id="GO:0003729">
    <property type="term" value="F:mRNA binding"/>
    <property type="evidence" value="ECO:0007669"/>
    <property type="project" value="InterPro"/>
</dbReference>
<feature type="compositionally biased region" description="Acidic residues" evidence="13">
    <location>
        <begin position="32"/>
        <end position="42"/>
    </location>
</feature>
<comment type="similarity">
    <text evidence="3">Belongs to the CASC3 family.</text>
</comment>
<evidence type="ECO:0000256" key="12">
    <source>
        <dbReference type="ARBA" id="ARBA00023242"/>
    </source>
</evidence>
<dbReference type="GO" id="GO:0008380">
    <property type="term" value="P:RNA splicing"/>
    <property type="evidence" value="ECO:0007669"/>
    <property type="project" value="UniProtKB-KW"/>
</dbReference>
<evidence type="ECO:0000256" key="4">
    <source>
        <dbReference type="ARBA" id="ARBA00022448"/>
    </source>
</evidence>
<accession>U6G5I5</accession>
<evidence type="ECO:0000256" key="10">
    <source>
        <dbReference type="ARBA" id="ARBA00023161"/>
    </source>
</evidence>
<feature type="compositionally biased region" description="Basic and acidic residues" evidence="13">
    <location>
        <begin position="22"/>
        <end position="31"/>
    </location>
</feature>
<sequence length="201" mass="22378">MLWRLQLMQEDPSYVPRATRYFLHDDRREGDSGDSEASEDGSDSQPDTSVPQSTQTRVGPSKKLWTPDENKGMWKHDMWELLQKEEAGERPPGSGAVDAVGLRWVIDGEAAEKPGCPEALEGEGRRGGTTLGYRRGGRGETWVPRGSRGGRSGNGEKSFPDEPWRGGWKPSRGRGRGQNWNSDQRKQYVPKQVPKQTAEAA</sequence>
<gene>
    <name evidence="15" type="ORF">EPH_0041080</name>
</gene>
<dbReference type="GO" id="GO:0051028">
    <property type="term" value="P:mRNA transport"/>
    <property type="evidence" value="ECO:0007669"/>
    <property type="project" value="UniProtKB-KW"/>
</dbReference>
<evidence type="ECO:0000256" key="13">
    <source>
        <dbReference type="SAM" id="MobiDB-lite"/>
    </source>
</evidence>
<feature type="region of interest" description="Disordered" evidence="13">
    <location>
        <begin position="16"/>
        <end position="71"/>
    </location>
</feature>
<keyword evidence="9" id="KW-0694">RNA-binding</keyword>
<evidence type="ECO:0000256" key="1">
    <source>
        <dbReference type="ARBA" id="ARBA00004123"/>
    </source>
</evidence>
<protein>
    <recommendedName>
        <fullName evidence="14">Btz domain-containing protein</fullName>
    </recommendedName>
</protein>
<dbReference type="GO" id="GO:0005737">
    <property type="term" value="C:cytoplasm"/>
    <property type="evidence" value="ECO:0007669"/>
    <property type="project" value="UniProtKB-SubCell"/>
</dbReference>
<organism evidence="15 16">
    <name type="scientific">Eimeria praecox</name>
    <dbReference type="NCBI Taxonomy" id="51316"/>
    <lineage>
        <taxon>Eukaryota</taxon>
        <taxon>Sar</taxon>
        <taxon>Alveolata</taxon>
        <taxon>Apicomplexa</taxon>
        <taxon>Conoidasida</taxon>
        <taxon>Coccidia</taxon>
        <taxon>Eucoccidiorida</taxon>
        <taxon>Eimeriorina</taxon>
        <taxon>Eimeriidae</taxon>
        <taxon>Eimeria</taxon>
    </lineage>
</organism>
<feature type="domain" description="Btz" evidence="14">
    <location>
        <begin position="9"/>
        <end position="88"/>
    </location>
</feature>
<evidence type="ECO:0000256" key="9">
    <source>
        <dbReference type="ARBA" id="ARBA00022884"/>
    </source>
</evidence>
<keyword evidence="12" id="KW-0539">Nucleus</keyword>
<comment type="subcellular location">
    <subcellularLocation>
        <location evidence="2">Cytoplasm</location>
    </subcellularLocation>
    <subcellularLocation>
        <location evidence="1">Nucleus</location>
    </subcellularLocation>
</comment>
<dbReference type="EMBL" id="HG690914">
    <property type="protein sequence ID" value="CDI75440.1"/>
    <property type="molecule type" value="Genomic_DNA"/>
</dbReference>
<dbReference type="AlphaFoldDB" id="U6G5I5"/>
<dbReference type="GO" id="GO:0035145">
    <property type="term" value="C:exon-exon junction complex"/>
    <property type="evidence" value="ECO:0007669"/>
    <property type="project" value="InterPro"/>
</dbReference>
<evidence type="ECO:0000256" key="2">
    <source>
        <dbReference type="ARBA" id="ARBA00004496"/>
    </source>
</evidence>
<keyword evidence="8" id="KW-0810">Translation regulation</keyword>
<name>U6G5I5_9EIME</name>
<evidence type="ECO:0000256" key="6">
    <source>
        <dbReference type="ARBA" id="ARBA00022664"/>
    </source>
</evidence>
<keyword evidence="16" id="KW-1185">Reference proteome</keyword>
<keyword evidence="5" id="KW-0963">Cytoplasm</keyword>
<evidence type="ECO:0000259" key="14">
    <source>
        <dbReference type="Pfam" id="PF09405"/>
    </source>
</evidence>
<evidence type="ECO:0000256" key="5">
    <source>
        <dbReference type="ARBA" id="ARBA00022490"/>
    </source>
</evidence>
<keyword evidence="6" id="KW-0507">mRNA processing</keyword>
<evidence type="ECO:0000313" key="16">
    <source>
        <dbReference type="Proteomes" id="UP000018201"/>
    </source>
</evidence>
<dbReference type="OrthoDB" id="333901at2759"/>
<evidence type="ECO:0000256" key="8">
    <source>
        <dbReference type="ARBA" id="ARBA00022845"/>
    </source>
</evidence>
<keyword evidence="7" id="KW-0509">mRNA transport</keyword>
<evidence type="ECO:0000256" key="3">
    <source>
        <dbReference type="ARBA" id="ARBA00009548"/>
    </source>
</evidence>
<keyword evidence="10" id="KW-0866">Nonsense-mediated mRNA decay</keyword>
<dbReference type="VEuPathDB" id="ToxoDB:EPH_0041080"/>
<dbReference type="InterPro" id="IPR018545">
    <property type="entry name" value="Btz_dom"/>
</dbReference>
<evidence type="ECO:0000313" key="15">
    <source>
        <dbReference type="EMBL" id="CDI75440.1"/>
    </source>
</evidence>
<dbReference type="Proteomes" id="UP000018201">
    <property type="component" value="Unassembled WGS sequence"/>
</dbReference>
<evidence type="ECO:0000256" key="11">
    <source>
        <dbReference type="ARBA" id="ARBA00023187"/>
    </source>
</evidence>
<keyword evidence="11" id="KW-0508">mRNA splicing</keyword>
<proteinExistence type="inferred from homology"/>
<feature type="region of interest" description="Disordered" evidence="13">
    <location>
        <begin position="110"/>
        <end position="201"/>
    </location>
</feature>